<keyword evidence="3" id="KW-1185">Reference proteome</keyword>
<evidence type="ECO:0000313" key="2">
    <source>
        <dbReference type="EMBL" id="GBM47560.1"/>
    </source>
</evidence>
<dbReference type="PANTHER" id="PTHR38681:SF1">
    <property type="entry name" value="RETROVIRUS-RELATED POL POLYPROTEIN FROM TRANSPOSON 412-LIKE PROTEIN"/>
    <property type="match status" value="1"/>
</dbReference>
<gene>
    <name evidence="2" type="ORF">AVEN_90270_1</name>
</gene>
<proteinExistence type="predicted"/>
<accession>A0A4Y2G1G5</accession>
<keyword evidence="1" id="KW-0732">Signal</keyword>
<comment type="caution">
    <text evidence="2">The sequence shown here is derived from an EMBL/GenBank/DDBJ whole genome shotgun (WGS) entry which is preliminary data.</text>
</comment>
<dbReference type="EMBL" id="BGPR01001185">
    <property type="protein sequence ID" value="GBM47560.1"/>
    <property type="molecule type" value="Genomic_DNA"/>
</dbReference>
<dbReference type="AlphaFoldDB" id="A0A4Y2G1G5"/>
<dbReference type="Proteomes" id="UP000499080">
    <property type="component" value="Unassembled WGS sequence"/>
</dbReference>
<feature type="signal peptide" evidence="1">
    <location>
        <begin position="1"/>
        <end position="22"/>
    </location>
</feature>
<name>A0A4Y2G1G5_ARAVE</name>
<organism evidence="2 3">
    <name type="scientific">Araneus ventricosus</name>
    <name type="common">Orbweaver spider</name>
    <name type="synonym">Epeira ventricosa</name>
    <dbReference type="NCBI Taxonomy" id="182803"/>
    <lineage>
        <taxon>Eukaryota</taxon>
        <taxon>Metazoa</taxon>
        <taxon>Ecdysozoa</taxon>
        <taxon>Arthropoda</taxon>
        <taxon>Chelicerata</taxon>
        <taxon>Arachnida</taxon>
        <taxon>Araneae</taxon>
        <taxon>Araneomorphae</taxon>
        <taxon>Entelegynae</taxon>
        <taxon>Araneoidea</taxon>
        <taxon>Araneidae</taxon>
        <taxon>Araneus</taxon>
    </lineage>
</organism>
<reference evidence="2 3" key="1">
    <citation type="journal article" date="2019" name="Sci. Rep.">
        <title>Orb-weaving spider Araneus ventricosus genome elucidates the spidroin gene catalogue.</title>
        <authorList>
            <person name="Kono N."/>
            <person name="Nakamura H."/>
            <person name="Ohtoshi R."/>
            <person name="Moran D.A.P."/>
            <person name="Shinohara A."/>
            <person name="Yoshida Y."/>
            <person name="Fujiwara M."/>
            <person name="Mori M."/>
            <person name="Tomita M."/>
            <person name="Arakawa K."/>
        </authorList>
    </citation>
    <scope>NUCLEOTIDE SEQUENCE [LARGE SCALE GENOMIC DNA]</scope>
</reference>
<dbReference type="PANTHER" id="PTHR38681">
    <property type="entry name" value="RETROVIRUS-RELATED POL POLYPROTEIN FROM TRANSPOSON 412-LIKE PROTEIN-RELATED"/>
    <property type="match status" value="1"/>
</dbReference>
<sequence length="242" mass="27979">MKLRSAHLEGLFLALFCIPYTGHQLVGVEIAITHRHLLFIRRHRGGTQDDIPSLTNPFFKCFKNSGFRELTCHKAHWLDSLPFVSVGIRTVLREDLNASAAELVYGSCLPLPGHLYEEKRIDQCPDYVARLQRLFRTVSRTLPLRHGSQRIYILKDLETCSHVFLRSPPFKKNLQATYQGSFKVVRCLPKDFIALIKGKERLVATDRLKPEFILNGSDKLTEQEHQIFRTRYGRRVKLRLPA</sequence>
<dbReference type="OrthoDB" id="6432497at2759"/>
<evidence type="ECO:0000313" key="3">
    <source>
        <dbReference type="Proteomes" id="UP000499080"/>
    </source>
</evidence>
<evidence type="ECO:0000256" key="1">
    <source>
        <dbReference type="SAM" id="SignalP"/>
    </source>
</evidence>
<protein>
    <submittedName>
        <fullName evidence="2">Uncharacterized protein</fullName>
    </submittedName>
</protein>
<feature type="chain" id="PRO_5021215994" evidence="1">
    <location>
        <begin position="23"/>
        <end position="242"/>
    </location>
</feature>